<dbReference type="Proteomes" id="UP000298663">
    <property type="component" value="Unassembled WGS sequence"/>
</dbReference>
<dbReference type="EMBL" id="AZBU02000003">
    <property type="protein sequence ID" value="TKR87595.1"/>
    <property type="molecule type" value="Genomic_DNA"/>
</dbReference>
<name>A0A4V6A4N0_STECR</name>
<proteinExistence type="predicted"/>
<reference evidence="2 3" key="2">
    <citation type="journal article" date="2019" name="G3 (Bethesda)">
        <title>Hybrid Assembly of the Genome of the Entomopathogenic Nematode Steinernema carpocapsae Identifies the X-Chromosome.</title>
        <authorList>
            <person name="Serra L."/>
            <person name="Macchietto M."/>
            <person name="Macias-Munoz A."/>
            <person name="McGill C.J."/>
            <person name="Rodriguez I.M."/>
            <person name="Rodriguez B."/>
            <person name="Murad R."/>
            <person name="Mortazavi A."/>
        </authorList>
    </citation>
    <scope>NUCLEOTIDE SEQUENCE [LARGE SCALE GENOMIC DNA]</scope>
    <source>
        <strain evidence="2 3">ALL</strain>
    </source>
</reference>
<dbReference type="AlphaFoldDB" id="A0A4V6A4N0"/>
<gene>
    <name evidence="2" type="ORF">L596_011968</name>
</gene>
<evidence type="ECO:0000256" key="1">
    <source>
        <dbReference type="SAM" id="MobiDB-lite"/>
    </source>
</evidence>
<accession>A0A4V6A4N0</accession>
<sequence>MTSFTSQFPLRSPMPFLRPPLYDRSCRVIRLCLHPSSISLRPVSFDCIQPSSSSNLHSSPCGGPRLQSKDQQTKWISTRGLRPLLVCPICMQI</sequence>
<comment type="caution">
    <text evidence="2">The sequence shown here is derived from an EMBL/GenBank/DDBJ whole genome shotgun (WGS) entry which is preliminary data.</text>
</comment>
<protein>
    <submittedName>
        <fullName evidence="2">Uncharacterized protein</fullName>
    </submittedName>
</protein>
<keyword evidence="3" id="KW-1185">Reference proteome</keyword>
<evidence type="ECO:0000313" key="3">
    <source>
        <dbReference type="Proteomes" id="UP000298663"/>
    </source>
</evidence>
<evidence type="ECO:0000313" key="2">
    <source>
        <dbReference type="EMBL" id="TKR87595.1"/>
    </source>
</evidence>
<feature type="region of interest" description="Disordered" evidence="1">
    <location>
        <begin position="51"/>
        <end position="72"/>
    </location>
</feature>
<reference evidence="2 3" key="1">
    <citation type="journal article" date="2015" name="Genome Biol.">
        <title>Comparative genomics of Steinernema reveals deeply conserved gene regulatory networks.</title>
        <authorList>
            <person name="Dillman A.R."/>
            <person name="Macchietto M."/>
            <person name="Porter C.F."/>
            <person name="Rogers A."/>
            <person name="Williams B."/>
            <person name="Antoshechkin I."/>
            <person name="Lee M.M."/>
            <person name="Goodwin Z."/>
            <person name="Lu X."/>
            <person name="Lewis E.E."/>
            <person name="Goodrich-Blair H."/>
            <person name="Stock S.P."/>
            <person name="Adams B.J."/>
            <person name="Sternberg P.W."/>
            <person name="Mortazavi A."/>
        </authorList>
    </citation>
    <scope>NUCLEOTIDE SEQUENCE [LARGE SCALE GENOMIC DNA]</scope>
    <source>
        <strain evidence="2 3">ALL</strain>
    </source>
</reference>
<organism evidence="2 3">
    <name type="scientific">Steinernema carpocapsae</name>
    <name type="common">Entomopathogenic nematode</name>
    <dbReference type="NCBI Taxonomy" id="34508"/>
    <lineage>
        <taxon>Eukaryota</taxon>
        <taxon>Metazoa</taxon>
        <taxon>Ecdysozoa</taxon>
        <taxon>Nematoda</taxon>
        <taxon>Chromadorea</taxon>
        <taxon>Rhabditida</taxon>
        <taxon>Tylenchina</taxon>
        <taxon>Panagrolaimomorpha</taxon>
        <taxon>Strongyloidoidea</taxon>
        <taxon>Steinernematidae</taxon>
        <taxon>Steinernema</taxon>
    </lineage>
</organism>